<comment type="caution">
    <text evidence="1">The sequence shown here is derived from an EMBL/GenBank/DDBJ whole genome shotgun (WGS) entry which is preliminary data.</text>
</comment>
<dbReference type="Proteomes" id="UP001501710">
    <property type="component" value="Unassembled WGS sequence"/>
</dbReference>
<accession>A0ABP8BRK9</accession>
<evidence type="ECO:0000313" key="1">
    <source>
        <dbReference type="EMBL" id="GAA4223831.1"/>
    </source>
</evidence>
<organism evidence="1 2">
    <name type="scientific">Actinomadura meridiana</name>
    <dbReference type="NCBI Taxonomy" id="559626"/>
    <lineage>
        <taxon>Bacteria</taxon>
        <taxon>Bacillati</taxon>
        <taxon>Actinomycetota</taxon>
        <taxon>Actinomycetes</taxon>
        <taxon>Streptosporangiales</taxon>
        <taxon>Thermomonosporaceae</taxon>
        <taxon>Actinomadura</taxon>
    </lineage>
</organism>
<sequence>MYHPSTQYKRTPEERRDQHLSWNRPDKAFFAAGACHILAYAFLETYPDAGFHPVGLWPRGARDPAHIYVTNNTWAFDHDGWTPHPELLAATPNSEFTPAQIHINLETFCTRHNHRPRHLFAYDPWPRALHYLTKFPPPAP</sequence>
<gene>
    <name evidence="1" type="ORF">GCM10022254_01910</name>
</gene>
<protein>
    <submittedName>
        <fullName evidence="1">Uncharacterized protein</fullName>
    </submittedName>
</protein>
<reference evidence="2" key="1">
    <citation type="journal article" date="2019" name="Int. J. Syst. Evol. Microbiol.">
        <title>The Global Catalogue of Microorganisms (GCM) 10K type strain sequencing project: providing services to taxonomists for standard genome sequencing and annotation.</title>
        <authorList>
            <consortium name="The Broad Institute Genomics Platform"/>
            <consortium name="The Broad Institute Genome Sequencing Center for Infectious Disease"/>
            <person name="Wu L."/>
            <person name="Ma J."/>
        </authorList>
    </citation>
    <scope>NUCLEOTIDE SEQUENCE [LARGE SCALE GENOMIC DNA]</scope>
    <source>
        <strain evidence="2">JCM 17440</strain>
    </source>
</reference>
<name>A0ABP8BRK9_9ACTN</name>
<keyword evidence="2" id="KW-1185">Reference proteome</keyword>
<evidence type="ECO:0000313" key="2">
    <source>
        <dbReference type="Proteomes" id="UP001501710"/>
    </source>
</evidence>
<proteinExistence type="predicted"/>
<dbReference type="EMBL" id="BAABAS010000001">
    <property type="protein sequence ID" value="GAA4223831.1"/>
    <property type="molecule type" value="Genomic_DNA"/>
</dbReference>